<reference evidence="1 2" key="1">
    <citation type="submission" date="2016-02" db="EMBL/GenBank/DDBJ databases">
        <title>Genome sequence of Clostridium thermobutyricum DSM 4928.</title>
        <authorList>
            <person name="Poehlein A."/>
            <person name="Daniel R."/>
        </authorList>
    </citation>
    <scope>NUCLEOTIDE SEQUENCE [LARGE SCALE GENOMIC DNA]</scope>
    <source>
        <strain evidence="1 2">DSM 4928</strain>
    </source>
</reference>
<gene>
    <name evidence="1" type="ORF">CLTHE_09290</name>
</gene>
<dbReference type="AlphaFoldDB" id="A0A1V4SX99"/>
<evidence type="ECO:0000313" key="2">
    <source>
        <dbReference type="Proteomes" id="UP000191448"/>
    </source>
</evidence>
<protein>
    <submittedName>
        <fullName evidence="1">Uncharacterized protein</fullName>
    </submittedName>
</protein>
<dbReference type="Proteomes" id="UP000191448">
    <property type="component" value="Unassembled WGS sequence"/>
</dbReference>
<proteinExistence type="predicted"/>
<dbReference type="RefSeq" id="WP_080022219.1">
    <property type="nucleotide sequence ID" value="NZ_LTAY01000026.1"/>
</dbReference>
<organism evidence="1 2">
    <name type="scientific">Clostridium thermobutyricum DSM 4928</name>
    <dbReference type="NCBI Taxonomy" id="1121339"/>
    <lineage>
        <taxon>Bacteria</taxon>
        <taxon>Bacillati</taxon>
        <taxon>Bacillota</taxon>
        <taxon>Clostridia</taxon>
        <taxon>Eubacteriales</taxon>
        <taxon>Clostridiaceae</taxon>
        <taxon>Clostridium</taxon>
    </lineage>
</organism>
<sequence>MISRNKVRIQFIVDDIYVFTGLCIGAVKTDEWRQELLDTEFCEDIEELEEVEFVEVLSDDYEEDDIPLEEDITEDSIGEIISVSLT</sequence>
<comment type="caution">
    <text evidence="1">The sequence shown here is derived from an EMBL/GenBank/DDBJ whole genome shotgun (WGS) entry which is preliminary data.</text>
</comment>
<dbReference type="EMBL" id="LTAY01000026">
    <property type="protein sequence ID" value="OPX49175.1"/>
    <property type="molecule type" value="Genomic_DNA"/>
</dbReference>
<accession>A0A1V4SX99</accession>
<name>A0A1V4SX99_9CLOT</name>
<evidence type="ECO:0000313" key="1">
    <source>
        <dbReference type="EMBL" id="OPX49175.1"/>
    </source>
</evidence>